<evidence type="ECO:0000256" key="1">
    <source>
        <dbReference type="ARBA" id="ARBA00004292"/>
    </source>
</evidence>
<keyword evidence="5" id="KW-0999">Mitochondrion inner membrane</keyword>
<evidence type="ECO:0000256" key="8">
    <source>
        <dbReference type="ARBA" id="ARBA00023136"/>
    </source>
</evidence>
<name>A0A9Q0XD16_9SAUR</name>
<dbReference type="GO" id="GO:0045271">
    <property type="term" value="C:respiratory chain complex I"/>
    <property type="evidence" value="ECO:0007669"/>
    <property type="project" value="InterPro"/>
</dbReference>
<dbReference type="GO" id="GO:0005743">
    <property type="term" value="C:mitochondrial inner membrane"/>
    <property type="evidence" value="ECO:0007669"/>
    <property type="project" value="UniProtKB-SubCell"/>
</dbReference>
<evidence type="ECO:0000256" key="7">
    <source>
        <dbReference type="ARBA" id="ARBA00023128"/>
    </source>
</evidence>
<keyword evidence="4" id="KW-0812">Transmembrane</keyword>
<dbReference type="PANTHER" id="PTHR21382:SF1">
    <property type="entry name" value="NADH DEHYDROGENASE [UBIQUINONE] 1 ALPHA SUBCOMPLEX SUBUNIT 11"/>
    <property type="match status" value="1"/>
</dbReference>
<evidence type="ECO:0000313" key="12">
    <source>
        <dbReference type="EMBL" id="KAJ7308416.1"/>
    </source>
</evidence>
<dbReference type="Proteomes" id="UP001142489">
    <property type="component" value="Unassembled WGS sequence"/>
</dbReference>
<comment type="subcellular location">
    <subcellularLocation>
        <location evidence="1">Mitochondrion inner membrane</location>
        <topology evidence="1">Multi-pass membrane protein</topology>
        <orientation evidence="1">Matrix side</orientation>
    </subcellularLocation>
</comment>
<keyword evidence="13" id="KW-1185">Reference proteome</keyword>
<evidence type="ECO:0000256" key="2">
    <source>
        <dbReference type="ARBA" id="ARBA00008699"/>
    </source>
</evidence>
<organism evidence="12 13">
    <name type="scientific">Phrynocephalus forsythii</name>
    <dbReference type="NCBI Taxonomy" id="171643"/>
    <lineage>
        <taxon>Eukaryota</taxon>
        <taxon>Metazoa</taxon>
        <taxon>Chordata</taxon>
        <taxon>Craniata</taxon>
        <taxon>Vertebrata</taxon>
        <taxon>Euteleostomi</taxon>
        <taxon>Lepidosauria</taxon>
        <taxon>Squamata</taxon>
        <taxon>Bifurcata</taxon>
        <taxon>Unidentata</taxon>
        <taxon>Episquamata</taxon>
        <taxon>Toxicofera</taxon>
        <taxon>Iguania</taxon>
        <taxon>Acrodonta</taxon>
        <taxon>Agamidae</taxon>
        <taxon>Agaminae</taxon>
        <taxon>Phrynocephalus</taxon>
    </lineage>
</organism>
<reference evidence="12" key="1">
    <citation type="journal article" date="2023" name="DNA Res.">
        <title>Chromosome-level genome assembly of Phrynocephalus forsythii using third-generation DNA sequencing and Hi-C analysis.</title>
        <authorList>
            <person name="Qi Y."/>
            <person name="Zhao W."/>
            <person name="Zhao Y."/>
            <person name="Niu C."/>
            <person name="Cao S."/>
            <person name="Zhang Y."/>
        </authorList>
    </citation>
    <scope>NUCLEOTIDE SEQUENCE</scope>
    <source>
        <tissue evidence="12">Muscle</tissue>
    </source>
</reference>
<keyword evidence="6" id="KW-1133">Transmembrane helix</keyword>
<accession>A0A9Q0XD16</accession>
<protein>
    <recommendedName>
        <fullName evidence="3">NADH dehydrogenase [ubiquinone] 1 alpha subcomplex subunit 11</fullName>
    </recommendedName>
    <alternativeName>
        <fullName evidence="9">Complex I-B14.7</fullName>
    </alternativeName>
    <alternativeName>
        <fullName evidence="10">NADH-ubiquinone oxidoreductase subunit B14.7</fullName>
    </alternativeName>
</protein>
<feature type="region of interest" description="Disordered" evidence="11">
    <location>
        <begin position="1"/>
        <end position="20"/>
    </location>
</feature>
<dbReference type="OrthoDB" id="1913277at2759"/>
<comment type="similarity">
    <text evidence="2">Belongs to the complex I NDUFA11 subunit family.</text>
</comment>
<dbReference type="PANTHER" id="PTHR21382">
    <property type="entry name" value="NADH-UBIQUINONE OXIDOREDUCTASE SUBUNIT"/>
    <property type="match status" value="1"/>
</dbReference>
<dbReference type="InterPro" id="IPR039205">
    <property type="entry name" value="NDUFA11"/>
</dbReference>
<evidence type="ECO:0000313" key="13">
    <source>
        <dbReference type="Proteomes" id="UP001142489"/>
    </source>
</evidence>
<evidence type="ECO:0000256" key="10">
    <source>
        <dbReference type="ARBA" id="ARBA00031497"/>
    </source>
</evidence>
<evidence type="ECO:0000256" key="5">
    <source>
        <dbReference type="ARBA" id="ARBA00022792"/>
    </source>
</evidence>
<keyword evidence="7" id="KW-0496">Mitochondrion</keyword>
<keyword evidence="8" id="KW-0472">Membrane</keyword>
<evidence type="ECO:0000256" key="9">
    <source>
        <dbReference type="ARBA" id="ARBA00030608"/>
    </source>
</evidence>
<gene>
    <name evidence="12" type="ORF">JRQ81_008961</name>
</gene>
<dbReference type="GO" id="GO:0006120">
    <property type="term" value="P:mitochondrial electron transport, NADH to ubiquinone"/>
    <property type="evidence" value="ECO:0007669"/>
    <property type="project" value="InterPro"/>
</dbReference>
<sequence length="143" mass="15155">MGAAWPLVAGSSTVPQQPQPCESTQRWTLASCKTGLLGSTFHVVLHTPDTMLQSAQRLASSTLTMAAVGAIFGAATCTASHLREDRDDPWNYFIGGCAAGTMFGARTHNFALGTYSCVVLGTAASLVKMGKLEGWRFMGPRQT</sequence>
<proteinExistence type="inferred from homology"/>
<dbReference type="Pfam" id="PF02466">
    <property type="entry name" value="Tim17"/>
    <property type="match status" value="1"/>
</dbReference>
<evidence type="ECO:0000256" key="4">
    <source>
        <dbReference type="ARBA" id="ARBA00022692"/>
    </source>
</evidence>
<evidence type="ECO:0000256" key="11">
    <source>
        <dbReference type="SAM" id="MobiDB-lite"/>
    </source>
</evidence>
<evidence type="ECO:0000256" key="6">
    <source>
        <dbReference type="ARBA" id="ARBA00022989"/>
    </source>
</evidence>
<feature type="compositionally biased region" description="Polar residues" evidence="11">
    <location>
        <begin position="10"/>
        <end position="20"/>
    </location>
</feature>
<dbReference type="EMBL" id="JAPFRF010000018">
    <property type="protein sequence ID" value="KAJ7308416.1"/>
    <property type="molecule type" value="Genomic_DNA"/>
</dbReference>
<evidence type="ECO:0000256" key="3">
    <source>
        <dbReference type="ARBA" id="ARBA00018191"/>
    </source>
</evidence>
<comment type="caution">
    <text evidence="12">The sequence shown here is derived from an EMBL/GenBank/DDBJ whole genome shotgun (WGS) entry which is preliminary data.</text>
</comment>
<dbReference type="AlphaFoldDB" id="A0A9Q0XD16"/>